<dbReference type="AlphaFoldDB" id="A0A3N0BYG2"/>
<protein>
    <submittedName>
        <fullName evidence="2">Glyoxalase/bleomycin resistance/extradiol dioxygenase family protein</fullName>
    </submittedName>
</protein>
<dbReference type="OrthoDB" id="669651at2"/>
<comment type="caution">
    <text evidence="2">The sequence shown here is derived from an EMBL/GenBank/DDBJ whole genome shotgun (WGS) entry which is preliminary data.</text>
</comment>
<keyword evidence="3" id="KW-1185">Reference proteome</keyword>
<reference evidence="2 3" key="1">
    <citation type="submission" date="2018-10" db="EMBL/GenBank/DDBJ databases">
        <title>Genome sequencing of Pedobacter jejuensis TNB23.</title>
        <authorList>
            <person name="Cho Y.-J."/>
            <person name="Cho A."/>
            <person name="Kim O.-S."/>
        </authorList>
    </citation>
    <scope>NUCLEOTIDE SEQUENCE [LARGE SCALE GENOMIC DNA]</scope>
    <source>
        <strain evidence="2 3">TNB23</strain>
    </source>
</reference>
<dbReference type="PROSITE" id="PS51819">
    <property type="entry name" value="VOC"/>
    <property type="match status" value="1"/>
</dbReference>
<proteinExistence type="predicted"/>
<dbReference type="Gene3D" id="3.10.180.10">
    <property type="entry name" value="2,3-Dihydroxybiphenyl 1,2-Dioxygenase, domain 1"/>
    <property type="match status" value="1"/>
</dbReference>
<evidence type="ECO:0000259" key="1">
    <source>
        <dbReference type="PROSITE" id="PS51819"/>
    </source>
</evidence>
<accession>A0A3N0BYG2</accession>
<evidence type="ECO:0000313" key="3">
    <source>
        <dbReference type="Proteomes" id="UP000274046"/>
    </source>
</evidence>
<dbReference type="SUPFAM" id="SSF54593">
    <property type="entry name" value="Glyoxalase/Bleomycin resistance protein/Dihydroxybiphenyl dioxygenase"/>
    <property type="match status" value="1"/>
</dbReference>
<dbReference type="Pfam" id="PF00903">
    <property type="entry name" value="Glyoxalase"/>
    <property type="match status" value="1"/>
</dbReference>
<dbReference type="PANTHER" id="PTHR36503:SF2">
    <property type="entry name" value="BLR2408 PROTEIN"/>
    <property type="match status" value="1"/>
</dbReference>
<gene>
    <name evidence="2" type="ORF">D7004_06470</name>
</gene>
<organism evidence="2 3">
    <name type="scientific">Pedobacter jejuensis</name>
    <dbReference type="NCBI Taxonomy" id="1268550"/>
    <lineage>
        <taxon>Bacteria</taxon>
        <taxon>Pseudomonadati</taxon>
        <taxon>Bacteroidota</taxon>
        <taxon>Sphingobacteriia</taxon>
        <taxon>Sphingobacteriales</taxon>
        <taxon>Sphingobacteriaceae</taxon>
        <taxon>Pedobacter</taxon>
    </lineage>
</organism>
<dbReference type="PANTHER" id="PTHR36503">
    <property type="entry name" value="BLR2520 PROTEIN"/>
    <property type="match status" value="1"/>
</dbReference>
<evidence type="ECO:0000313" key="2">
    <source>
        <dbReference type="EMBL" id="RNL54763.1"/>
    </source>
</evidence>
<keyword evidence="2" id="KW-0560">Oxidoreductase</keyword>
<dbReference type="EMBL" id="RBEE01000010">
    <property type="protein sequence ID" value="RNL54763.1"/>
    <property type="molecule type" value="Genomic_DNA"/>
</dbReference>
<dbReference type="InterPro" id="IPR004360">
    <property type="entry name" value="Glyas_Fos-R_dOase_dom"/>
</dbReference>
<keyword evidence="2" id="KW-0223">Dioxygenase</keyword>
<dbReference type="Proteomes" id="UP000274046">
    <property type="component" value="Unassembled WGS sequence"/>
</dbReference>
<dbReference type="RefSeq" id="WP_123205053.1">
    <property type="nucleotide sequence ID" value="NZ_RBEE01000010.1"/>
</dbReference>
<dbReference type="InterPro" id="IPR029068">
    <property type="entry name" value="Glyas_Bleomycin-R_OHBP_Dase"/>
</dbReference>
<sequence>MQTSMIWGNLAVEDLKRTKSFYEQLGFKSNGYDEVENLASFKFGDNQFVINFFKSDRLASSMNGNVSSTRDGNEVIFSMAAKSNEEVDQWAELVKSSRGTLNMGPKIDENGFYVCVFSDPDGHKFNIVCMDERM</sequence>
<feature type="domain" description="VOC" evidence="1">
    <location>
        <begin position="4"/>
        <end position="130"/>
    </location>
</feature>
<name>A0A3N0BYG2_9SPHI</name>
<dbReference type="InterPro" id="IPR037523">
    <property type="entry name" value="VOC_core"/>
</dbReference>
<dbReference type="GO" id="GO:0051213">
    <property type="term" value="F:dioxygenase activity"/>
    <property type="evidence" value="ECO:0007669"/>
    <property type="project" value="UniProtKB-KW"/>
</dbReference>